<evidence type="ECO:0000313" key="2">
    <source>
        <dbReference type="Proteomes" id="UP000828390"/>
    </source>
</evidence>
<evidence type="ECO:0000313" key="1">
    <source>
        <dbReference type="EMBL" id="KAH3773769.1"/>
    </source>
</evidence>
<sequence>MQPVQFREKVTVSGNAVWYQVSIIESLTLLGGLKLVLSMRSGSSTIRMHSQSSTSSDMVISSLQFAGRYDFDLFLLAEPLQAKLCVKHYFPQQPLQTEKQYLKLLLAFNF</sequence>
<dbReference type="Proteomes" id="UP000828390">
    <property type="component" value="Unassembled WGS sequence"/>
</dbReference>
<proteinExistence type="predicted"/>
<gene>
    <name evidence="1" type="ORF">DPMN_175137</name>
</gene>
<reference evidence="1" key="2">
    <citation type="submission" date="2020-11" db="EMBL/GenBank/DDBJ databases">
        <authorList>
            <person name="McCartney M.A."/>
            <person name="Auch B."/>
            <person name="Kono T."/>
            <person name="Mallez S."/>
            <person name="Becker A."/>
            <person name="Gohl D.M."/>
            <person name="Silverstein K.A.T."/>
            <person name="Koren S."/>
            <person name="Bechman K.B."/>
            <person name="Herman A."/>
            <person name="Abrahante J.E."/>
            <person name="Garbe J."/>
        </authorList>
    </citation>
    <scope>NUCLEOTIDE SEQUENCE</scope>
    <source>
        <strain evidence="1">Duluth1</strain>
        <tissue evidence="1">Whole animal</tissue>
    </source>
</reference>
<dbReference type="EMBL" id="JAIWYP010000009">
    <property type="protein sequence ID" value="KAH3773769.1"/>
    <property type="molecule type" value="Genomic_DNA"/>
</dbReference>
<keyword evidence="2" id="KW-1185">Reference proteome</keyword>
<protein>
    <submittedName>
        <fullName evidence="1">Uncharacterized protein</fullName>
    </submittedName>
</protein>
<comment type="caution">
    <text evidence="1">The sequence shown here is derived from an EMBL/GenBank/DDBJ whole genome shotgun (WGS) entry which is preliminary data.</text>
</comment>
<organism evidence="1 2">
    <name type="scientific">Dreissena polymorpha</name>
    <name type="common">Zebra mussel</name>
    <name type="synonym">Mytilus polymorpha</name>
    <dbReference type="NCBI Taxonomy" id="45954"/>
    <lineage>
        <taxon>Eukaryota</taxon>
        <taxon>Metazoa</taxon>
        <taxon>Spiralia</taxon>
        <taxon>Lophotrochozoa</taxon>
        <taxon>Mollusca</taxon>
        <taxon>Bivalvia</taxon>
        <taxon>Autobranchia</taxon>
        <taxon>Heteroconchia</taxon>
        <taxon>Euheterodonta</taxon>
        <taxon>Imparidentia</taxon>
        <taxon>Neoheterodontei</taxon>
        <taxon>Myida</taxon>
        <taxon>Dreissenoidea</taxon>
        <taxon>Dreissenidae</taxon>
        <taxon>Dreissena</taxon>
    </lineage>
</organism>
<accession>A0A9D4E4L9</accession>
<dbReference type="AlphaFoldDB" id="A0A9D4E4L9"/>
<reference evidence="1" key="1">
    <citation type="journal article" date="2019" name="bioRxiv">
        <title>The Genome of the Zebra Mussel, Dreissena polymorpha: A Resource for Invasive Species Research.</title>
        <authorList>
            <person name="McCartney M.A."/>
            <person name="Auch B."/>
            <person name="Kono T."/>
            <person name="Mallez S."/>
            <person name="Zhang Y."/>
            <person name="Obille A."/>
            <person name="Becker A."/>
            <person name="Abrahante J.E."/>
            <person name="Garbe J."/>
            <person name="Badalamenti J.P."/>
            <person name="Herman A."/>
            <person name="Mangelson H."/>
            <person name="Liachko I."/>
            <person name="Sullivan S."/>
            <person name="Sone E.D."/>
            <person name="Koren S."/>
            <person name="Silverstein K.A.T."/>
            <person name="Beckman K.B."/>
            <person name="Gohl D.M."/>
        </authorList>
    </citation>
    <scope>NUCLEOTIDE SEQUENCE</scope>
    <source>
        <strain evidence="1">Duluth1</strain>
        <tissue evidence="1">Whole animal</tissue>
    </source>
</reference>
<name>A0A9D4E4L9_DREPO</name>